<evidence type="ECO:0000313" key="1">
    <source>
        <dbReference type="EMBL" id="KAJ0218378.1"/>
    </source>
</evidence>
<accession>A0A9R1W9L9</accession>
<evidence type="ECO:0000313" key="2">
    <source>
        <dbReference type="Proteomes" id="UP000235145"/>
    </source>
</evidence>
<name>A0A9R1W9L9_LACSA</name>
<dbReference type="Proteomes" id="UP000235145">
    <property type="component" value="Unassembled WGS sequence"/>
</dbReference>
<dbReference type="Pfam" id="PF08284">
    <property type="entry name" value="RVP_2"/>
    <property type="match status" value="1"/>
</dbReference>
<reference evidence="1 2" key="1">
    <citation type="journal article" date="2017" name="Nat. Commun.">
        <title>Genome assembly with in vitro proximity ligation data and whole-genome triplication in lettuce.</title>
        <authorList>
            <person name="Reyes-Chin-Wo S."/>
            <person name="Wang Z."/>
            <person name="Yang X."/>
            <person name="Kozik A."/>
            <person name="Arikit S."/>
            <person name="Song C."/>
            <person name="Xia L."/>
            <person name="Froenicke L."/>
            <person name="Lavelle D.O."/>
            <person name="Truco M.J."/>
            <person name="Xia R."/>
            <person name="Zhu S."/>
            <person name="Xu C."/>
            <person name="Xu H."/>
            <person name="Xu X."/>
            <person name="Cox K."/>
            <person name="Korf I."/>
            <person name="Meyers B.C."/>
            <person name="Michelmore R.W."/>
        </authorList>
    </citation>
    <scope>NUCLEOTIDE SEQUENCE [LARGE SCALE GENOMIC DNA]</scope>
    <source>
        <strain evidence="2">cv. Salinas</strain>
        <tissue evidence="1">Seedlings</tissue>
    </source>
</reference>
<sequence>MIRDCTSVITGTFLLNNHFASVIFDAGADRSFVSLAFRPLIDLKSRKMRNAYAIELADGYEIRANDKIPSCTLNLADKLFSIDLIPIE</sequence>
<gene>
    <name evidence="1" type="ORF">LSAT_V11C300136540</name>
</gene>
<dbReference type="EMBL" id="NBSK02000003">
    <property type="protein sequence ID" value="KAJ0218378.1"/>
    <property type="molecule type" value="Genomic_DNA"/>
</dbReference>
<evidence type="ECO:0008006" key="3">
    <source>
        <dbReference type="Google" id="ProtNLM"/>
    </source>
</evidence>
<dbReference type="AlphaFoldDB" id="A0A9R1W9L9"/>
<proteinExistence type="predicted"/>
<protein>
    <recommendedName>
        <fullName evidence="3">Reverse transcriptase domain-containing protein</fullName>
    </recommendedName>
</protein>
<keyword evidence="2" id="KW-1185">Reference proteome</keyword>
<organism evidence="1 2">
    <name type="scientific">Lactuca sativa</name>
    <name type="common">Garden lettuce</name>
    <dbReference type="NCBI Taxonomy" id="4236"/>
    <lineage>
        <taxon>Eukaryota</taxon>
        <taxon>Viridiplantae</taxon>
        <taxon>Streptophyta</taxon>
        <taxon>Embryophyta</taxon>
        <taxon>Tracheophyta</taxon>
        <taxon>Spermatophyta</taxon>
        <taxon>Magnoliopsida</taxon>
        <taxon>eudicotyledons</taxon>
        <taxon>Gunneridae</taxon>
        <taxon>Pentapetalae</taxon>
        <taxon>asterids</taxon>
        <taxon>campanulids</taxon>
        <taxon>Asterales</taxon>
        <taxon>Asteraceae</taxon>
        <taxon>Cichorioideae</taxon>
        <taxon>Cichorieae</taxon>
        <taxon>Lactucinae</taxon>
        <taxon>Lactuca</taxon>
    </lineage>
</organism>
<comment type="caution">
    <text evidence="1">The sequence shown here is derived from an EMBL/GenBank/DDBJ whole genome shotgun (WGS) entry which is preliminary data.</text>
</comment>